<proteinExistence type="predicted"/>
<evidence type="ECO:0000313" key="4">
    <source>
        <dbReference type="Proteomes" id="UP000502508"/>
    </source>
</evidence>
<dbReference type="EMBL" id="AP022870">
    <property type="protein sequence ID" value="BCB74271.1"/>
    <property type="molecule type" value="Genomic_DNA"/>
</dbReference>
<dbReference type="Proteomes" id="UP000502508">
    <property type="component" value="Chromosome"/>
</dbReference>
<sequence length="242" mass="26807">MGAFHHDLEGRRLTGVADPVGKQTVCELSYPQEGIGHMYETRRPVLTRSGAGQSAYPVRVTASAHDIAAVLRQRLPGLDVLRLHKLLYYCQGHHLAAFGEPLFTEEVFAWDNGPVISKLWKDERDGLTVSPRPEIGEAELNTIGYVISRYGKLTPNDLINMTHQEAPWRLANASRMPGGTKKIGRDWLKGYFSTDGAPSDGIDEPFDSAEVTAWLREAVEHDDGSTPPDDLDRLRSRVTGGF</sequence>
<gene>
    <name evidence="3" type="ORF">Pflav_006810</name>
</gene>
<evidence type="ECO:0000313" key="3">
    <source>
        <dbReference type="EMBL" id="BCB74271.1"/>
    </source>
</evidence>
<protein>
    <recommendedName>
        <fullName evidence="2">Antitoxin SocA-like Panacea domain-containing protein</fullName>
    </recommendedName>
</protein>
<feature type="region of interest" description="Disordered" evidence="1">
    <location>
        <begin position="219"/>
        <end position="242"/>
    </location>
</feature>
<evidence type="ECO:0000259" key="2">
    <source>
        <dbReference type="Pfam" id="PF13274"/>
    </source>
</evidence>
<dbReference type="KEGG" id="pfla:Pflav_006810"/>
<name>A0A6F8XKF7_9ACTN</name>
<feature type="domain" description="Antitoxin SocA-like Panacea" evidence="2">
    <location>
        <begin position="83"/>
        <end position="168"/>
    </location>
</feature>
<dbReference type="InterPro" id="IPR025272">
    <property type="entry name" value="SocA_Panacea"/>
</dbReference>
<feature type="compositionally biased region" description="Basic and acidic residues" evidence="1">
    <location>
        <begin position="219"/>
        <end position="235"/>
    </location>
</feature>
<evidence type="ECO:0000256" key="1">
    <source>
        <dbReference type="SAM" id="MobiDB-lite"/>
    </source>
</evidence>
<dbReference type="AlphaFoldDB" id="A0A6F8XKF7"/>
<accession>A0A6F8XKF7</accession>
<dbReference type="Pfam" id="PF13274">
    <property type="entry name" value="SocA_Panacea"/>
    <property type="match status" value="1"/>
</dbReference>
<reference evidence="3 4" key="2">
    <citation type="submission" date="2020-03" db="EMBL/GenBank/DDBJ databases">
        <authorList>
            <person name="Ichikawa N."/>
            <person name="Kimura A."/>
            <person name="Kitahashi Y."/>
            <person name="Uohara A."/>
        </authorList>
    </citation>
    <scope>NUCLEOTIDE SEQUENCE [LARGE SCALE GENOMIC DNA]</scope>
    <source>
        <strain evidence="3 4">NBRC 107702</strain>
    </source>
</reference>
<reference evidence="3 4" key="1">
    <citation type="submission" date="2020-03" db="EMBL/GenBank/DDBJ databases">
        <title>Whole genome shotgun sequence of Phytohabitans flavus NBRC 107702.</title>
        <authorList>
            <person name="Komaki H."/>
            <person name="Tamura T."/>
        </authorList>
    </citation>
    <scope>NUCLEOTIDE SEQUENCE [LARGE SCALE GENOMIC DNA]</scope>
    <source>
        <strain evidence="3 4">NBRC 107702</strain>
    </source>
</reference>
<keyword evidence="4" id="KW-1185">Reference proteome</keyword>
<organism evidence="3 4">
    <name type="scientific">Phytohabitans flavus</name>
    <dbReference type="NCBI Taxonomy" id="1076124"/>
    <lineage>
        <taxon>Bacteria</taxon>
        <taxon>Bacillati</taxon>
        <taxon>Actinomycetota</taxon>
        <taxon>Actinomycetes</taxon>
        <taxon>Micromonosporales</taxon>
        <taxon>Micromonosporaceae</taxon>
    </lineage>
</organism>